<comment type="caution">
    <text evidence="1">The sequence shown here is derived from an EMBL/GenBank/DDBJ whole genome shotgun (WGS) entry which is preliminary data.</text>
</comment>
<proteinExistence type="predicted"/>
<dbReference type="EMBL" id="VSSQ01024917">
    <property type="protein sequence ID" value="MPM72725.1"/>
    <property type="molecule type" value="Genomic_DNA"/>
</dbReference>
<sequence>MASDTNVKDPDINACDAIIAAIVAIIIPGKTNHCGIIKKNGFSLIT</sequence>
<protein>
    <submittedName>
        <fullName evidence="1">Uncharacterized protein</fullName>
    </submittedName>
</protein>
<evidence type="ECO:0000313" key="1">
    <source>
        <dbReference type="EMBL" id="MPM72725.1"/>
    </source>
</evidence>
<reference evidence="1" key="1">
    <citation type="submission" date="2019-08" db="EMBL/GenBank/DDBJ databases">
        <authorList>
            <person name="Kucharzyk K."/>
            <person name="Murdoch R.W."/>
            <person name="Higgins S."/>
            <person name="Loffler F."/>
        </authorList>
    </citation>
    <scope>NUCLEOTIDE SEQUENCE</scope>
</reference>
<dbReference type="AlphaFoldDB" id="A0A645C594"/>
<name>A0A645C594_9ZZZZ</name>
<organism evidence="1">
    <name type="scientific">bioreactor metagenome</name>
    <dbReference type="NCBI Taxonomy" id="1076179"/>
    <lineage>
        <taxon>unclassified sequences</taxon>
        <taxon>metagenomes</taxon>
        <taxon>ecological metagenomes</taxon>
    </lineage>
</organism>
<gene>
    <name evidence="1" type="ORF">SDC9_119701</name>
</gene>
<accession>A0A645C594</accession>